<dbReference type="EMBL" id="GL377609">
    <property type="protein sequence ID" value="EFJ18558.1"/>
    <property type="molecule type" value="Genomic_DNA"/>
</dbReference>
<keyword evidence="2" id="KW-1185">Reference proteome</keyword>
<evidence type="ECO:0000313" key="2">
    <source>
        <dbReference type="Proteomes" id="UP000001514"/>
    </source>
</evidence>
<dbReference type="KEGG" id="smo:SELMODRAFT_420005"/>
<dbReference type="HOGENOM" id="CLU_1368251_0_0_1"/>
<proteinExistence type="predicted"/>
<sequence>MGSTVQAAGGEVGVLFTRNSKAAVAVLDRENHPWTWKEVATLEGDFCYWDFRKCCTHGNLTFAVLGSRVAVFDSRSVTWEWLEEGCYTKCRLDDRALVVELDFAAVANVNTPSKEMREACASKYRGAWLAPRFCSSFSELTYFSRDSTEKCFSGGLLCQIPLMKIFIIVNDTQMKGFCRHGQGLELKGTCENVLELLSWV</sequence>
<protein>
    <submittedName>
        <fullName evidence="1">Uncharacterized protein</fullName>
    </submittedName>
</protein>
<organism evidence="2">
    <name type="scientific">Selaginella moellendorffii</name>
    <name type="common">Spikemoss</name>
    <dbReference type="NCBI Taxonomy" id="88036"/>
    <lineage>
        <taxon>Eukaryota</taxon>
        <taxon>Viridiplantae</taxon>
        <taxon>Streptophyta</taxon>
        <taxon>Embryophyta</taxon>
        <taxon>Tracheophyta</taxon>
        <taxon>Lycopodiopsida</taxon>
        <taxon>Selaginellales</taxon>
        <taxon>Selaginellaceae</taxon>
        <taxon>Selaginella</taxon>
    </lineage>
</organism>
<evidence type="ECO:0000313" key="1">
    <source>
        <dbReference type="EMBL" id="EFJ18558.1"/>
    </source>
</evidence>
<reference evidence="1 2" key="1">
    <citation type="journal article" date="2011" name="Science">
        <title>The Selaginella genome identifies genetic changes associated with the evolution of vascular plants.</title>
        <authorList>
            <person name="Banks J.A."/>
            <person name="Nishiyama T."/>
            <person name="Hasebe M."/>
            <person name="Bowman J.L."/>
            <person name="Gribskov M."/>
            <person name="dePamphilis C."/>
            <person name="Albert V.A."/>
            <person name="Aono N."/>
            <person name="Aoyama T."/>
            <person name="Ambrose B.A."/>
            <person name="Ashton N.W."/>
            <person name="Axtell M.J."/>
            <person name="Barker E."/>
            <person name="Barker M.S."/>
            <person name="Bennetzen J.L."/>
            <person name="Bonawitz N.D."/>
            <person name="Chapple C."/>
            <person name="Cheng C."/>
            <person name="Correa L.G."/>
            <person name="Dacre M."/>
            <person name="DeBarry J."/>
            <person name="Dreyer I."/>
            <person name="Elias M."/>
            <person name="Engstrom E.M."/>
            <person name="Estelle M."/>
            <person name="Feng L."/>
            <person name="Finet C."/>
            <person name="Floyd S.K."/>
            <person name="Frommer W.B."/>
            <person name="Fujita T."/>
            <person name="Gramzow L."/>
            <person name="Gutensohn M."/>
            <person name="Harholt J."/>
            <person name="Hattori M."/>
            <person name="Heyl A."/>
            <person name="Hirai T."/>
            <person name="Hiwatashi Y."/>
            <person name="Ishikawa M."/>
            <person name="Iwata M."/>
            <person name="Karol K.G."/>
            <person name="Koehler B."/>
            <person name="Kolukisaoglu U."/>
            <person name="Kubo M."/>
            <person name="Kurata T."/>
            <person name="Lalonde S."/>
            <person name="Li K."/>
            <person name="Li Y."/>
            <person name="Litt A."/>
            <person name="Lyons E."/>
            <person name="Manning G."/>
            <person name="Maruyama T."/>
            <person name="Michael T.P."/>
            <person name="Mikami K."/>
            <person name="Miyazaki S."/>
            <person name="Morinaga S."/>
            <person name="Murata T."/>
            <person name="Mueller-Roeber B."/>
            <person name="Nelson D.R."/>
            <person name="Obara M."/>
            <person name="Oguri Y."/>
            <person name="Olmstead R.G."/>
            <person name="Onodera N."/>
            <person name="Petersen B.L."/>
            <person name="Pils B."/>
            <person name="Prigge M."/>
            <person name="Rensing S.A."/>
            <person name="Riano-Pachon D.M."/>
            <person name="Roberts A.W."/>
            <person name="Sato Y."/>
            <person name="Scheller H.V."/>
            <person name="Schulz B."/>
            <person name="Schulz C."/>
            <person name="Shakirov E.V."/>
            <person name="Shibagaki N."/>
            <person name="Shinohara N."/>
            <person name="Shippen D.E."/>
            <person name="Soerensen I."/>
            <person name="Sotooka R."/>
            <person name="Sugimoto N."/>
            <person name="Sugita M."/>
            <person name="Sumikawa N."/>
            <person name="Tanurdzic M."/>
            <person name="Theissen G."/>
            <person name="Ulvskov P."/>
            <person name="Wakazuki S."/>
            <person name="Weng J.K."/>
            <person name="Willats W.W."/>
            <person name="Wipf D."/>
            <person name="Wolf P.G."/>
            <person name="Yang L."/>
            <person name="Zimmer A.D."/>
            <person name="Zhu Q."/>
            <person name="Mitros T."/>
            <person name="Hellsten U."/>
            <person name="Loque D."/>
            <person name="Otillar R."/>
            <person name="Salamov A."/>
            <person name="Schmutz J."/>
            <person name="Shapiro H."/>
            <person name="Lindquist E."/>
            <person name="Lucas S."/>
            <person name="Rokhsar D."/>
            <person name="Grigoriev I.V."/>
        </authorList>
    </citation>
    <scope>NUCLEOTIDE SEQUENCE [LARGE SCALE GENOMIC DNA]</scope>
</reference>
<dbReference type="Gramene" id="EFJ18558">
    <property type="protein sequence ID" value="EFJ18558"/>
    <property type="gene ID" value="SELMODRAFT_420005"/>
</dbReference>
<dbReference type="InParanoid" id="D8SA91"/>
<name>D8SA91_SELML</name>
<gene>
    <name evidence="1" type="ORF">SELMODRAFT_420005</name>
</gene>
<dbReference type="AlphaFoldDB" id="D8SA91"/>
<dbReference type="Proteomes" id="UP000001514">
    <property type="component" value="Unassembled WGS sequence"/>
</dbReference>
<accession>D8SA91</accession>